<dbReference type="GO" id="GO:0004650">
    <property type="term" value="F:polygalacturonase activity"/>
    <property type="evidence" value="ECO:0007669"/>
    <property type="project" value="InterPro"/>
</dbReference>
<organism evidence="10 11">
    <name type="scientific">Phtheirospermum japonicum</name>
    <dbReference type="NCBI Taxonomy" id="374723"/>
    <lineage>
        <taxon>Eukaryota</taxon>
        <taxon>Viridiplantae</taxon>
        <taxon>Streptophyta</taxon>
        <taxon>Embryophyta</taxon>
        <taxon>Tracheophyta</taxon>
        <taxon>Spermatophyta</taxon>
        <taxon>Magnoliopsida</taxon>
        <taxon>eudicotyledons</taxon>
        <taxon>Gunneridae</taxon>
        <taxon>Pentapetalae</taxon>
        <taxon>asterids</taxon>
        <taxon>lamiids</taxon>
        <taxon>Lamiales</taxon>
        <taxon>Orobanchaceae</taxon>
        <taxon>Orobanchaceae incertae sedis</taxon>
        <taxon>Phtheirospermum</taxon>
    </lineage>
</organism>
<dbReference type="PANTHER" id="PTHR31375">
    <property type="match status" value="1"/>
</dbReference>
<keyword evidence="7" id="KW-0961">Cell wall biogenesis/degradation</keyword>
<evidence type="ECO:0000256" key="4">
    <source>
        <dbReference type="ARBA" id="ARBA00022525"/>
    </source>
</evidence>
<dbReference type="PROSITE" id="PS00502">
    <property type="entry name" value="POLYGALACTURONASE"/>
    <property type="match status" value="1"/>
</dbReference>
<evidence type="ECO:0000256" key="6">
    <source>
        <dbReference type="ARBA" id="ARBA00023295"/>
    </source>
</evidence>
<sequence>MQGMTGDNFPTGGIATHLTRSYFGQGEALVNRFSGGSDGYGFGDMKPGRIITLPGEGRWVNDFIPVGKRWVVLVSGDDDDGGFGWLGLGFLVLVLHVLSLGVVSSNFLCCGQKIGYRAQIASENEIDEKIQNRIHLAIDFLGVDGFGNLESSSRLQQGWFLFILMVDGGPVSYTFKTTDSSCVRLSFMSETVDKFSMLYRRAAKRILSMQLSPSAAYNVVSYGARGDGRTDSTSGFQRAWTAACRSATPASVSVPRGTFLVRPLRFTGPCRNRILFEISGTIVAPDNYNVIGNSAYWILFYKVSRLTVRGGTIDAKGSKFWSCRKGRYNRCPGGARSLAFEWCNNVNVRGLRSFNSQIIHISISHSSNIKLQNVKITAPSGSPNTDGIHISASRGITVTDSIIKTGDDCISIGAGSMNVWMEKIGCGPGHGISIGSLADSYNEAGVQNVTVTNSVFTKTQNGVRVKSWARPSVGYARNLVFRNLVMRNVANPIMIDQKYCPSGSCPHQSSGVRVSQVLYKNIKGTSSTQAAMTFRCSQSRPCYGITLQDIRLTYVNTLRRPTVAYCENAGGSSRGAVFPRSCW</sequence>
<comment type="caution">
    <text evidence="10">The sequence shown here is derived from an EMBL/GenBank/DDBJ whole genome shotgun (WGS) entry which is preliminary data.</text>
</comment>
<keyword evidence="6 9" id="KW-0326">Glycosidase</keyword>
<dbReference type="GO" id="GO:0005975">
    <property type="term" value="P:carbohydrate metabolic process"/>
    <property type="evidence" value="ECO:0007669"/>
    <property type="project" value="InterPro"/>
</dbReference>
<dbReference type="GO" id="GO:0071555">
    <property type="term" value="P:cell wall organization"/>
    <property type="evidence" value="ECO:0007669"/>
    <property type="project" value="UniProtKB-KW"/>
</dbReference>
<dbReference type="InterPro" id="IPR000743">
    <property type="entry name" value="Glyco_hydro_28"/>
</dbReference>
<keyword evidence="4" id="KW-0964">Secreted</keyword>
<comment type="similarity">
    <text evidence="2 9">Belongs to the glycosyl hydrolase 28 family.</text>
</comment>
<keyword evidence="5 9" id="KW-0378">Hydrolase</keyword>
<dbReference type="InterPro" id="IPR006626">
    <property type="entry name" value="PbH1"/>
</dbReference>
<proteinExistence type="inferred from homology"/>
<evidence type="ECO:0000256" key="7">
    <source>
        <dbReference type="ARBA" id="ARBA00023316"/>
    </source>
</evidence>
<dbReference type="AlphaFoldDB" id="A0A830BHT0"/>
<dbReference type="OrthoDB" id="187139at2759"/>
<protein>
    <submittedName>
        <fullName evidence="10">Polygalacturonase</fullName>
    </submittedName>
</protein>
<evidence type="ECO:0000256" key="9">
    <source>
        <dbReference type="RuleBase" id="RU361169"/>
    </source>
</evidence>
<evidence type="ECO:0000256" key="1">
    <source>
        <dbReference type="ARBA" id="ARBA00004191"/>
    </source>
</evidence>
<feature type="active site" evidence="8">
    <location>
        <position position="430"/>
    </location>
</feature>
<name>A0A830BHT0_9LAMI</name>
<dbReference type="InterPro" id="IPR011050">
    <property type="entry name" value="Pectin_lyase_fold/virulence"/>
</dbReference>
<dbReference type="FunFam" id="2.160.20.10:FF:000004">
    <property type="entry name" value="Pectin lyase-like superfamily protein"/>
    <property type="match status" value="1"/>
</dbReference>
<dbReference type="InterPro" id="IPR012334">
    <property type="entry name" value="Pectin_lyas_fold"/>
</dbReference>
<dbReference type="SMART" id="SM00710">
    <property type="entry name" value="PbH1"/>
    <property type="match status" value="4"/>
</dbReference>
<evidence type="ECO:0000256" key="3">
    <source>
        <dbReference type="ARBA" id="ARBA00022512"/>
    </source>
</evidence>
<comment type="subcellular location">
    <subcellularLocation>
        <location evidence="1">Secreted</location>
        <location evidence="1">Cell wall</location>
    </subcellularLocation>
</comment>
<dbReference type="Gene3D" id="2.160.20.10">
    <property type="entry name" value="Single-stranded right-handed beta-helix, Pectin lyase-like"/>
    <property type="match status" value="1"/>
</dbReference>
<keyword evidence="3" id="KW-0134">Cell wall</keyword>
<accession>A0A830BHT0</accession>
<dbReference type="SUPFAM" id="SSF51126">
    <property type="entry name" value="Pectin lyase-like"/>
    <property type="match status" value="1"/>
</dbReference>
<dbReference type="Pfam" id="PF00295">
    <property type="entry name" value="Glyco_hydro_28"/>
    <property type="match status" value="1"/>
</dbReference>
<evidence type="ECO:0000256" key="5">
    <source>
        <dbReference type="ARBA" id="ARBA00022801"/>
    </source>
</evidence>
<keyword evidence="11" id="KW-1185">Reference proteome</keyword>
<dbReference type="EMBL" id="BMAC01000138">
    <property type="protein sequence ID" value="GFP87140.1"/>
    <property type="molecule type" value="Genomic_DNA"/>
</dbReference>
<evidence type="ECO:0000313" key="11">
    <source>
        <dbReference type="Proteomes" id="UP000653305"/>
    </source>
</evidence>
<reference evidence="10" key="1">
    <citation type="submission" date="2020-07" db="EMBL/GenBank/DDBJ databases">
        <title>Ethylene signaling mediates host invasion by parasitic plants.</title>
        <authorList>
            <person name="Yoshida S."/>
        </authorList>
    </citation>
    <scope>NUCLEOTIDE SEQUENCE</scope>
    <source>
        <strain evidence="10">Okayama</strain>
    </source>
</reference>
<evidence type="ECO:0000313" key="10">
    <source>
        <dbReference type="EMBL" id="GFP87140.1"/>
    </source>
</evidence>
<evidence type="ECO:0000256" key="2">
    <source>
        <dbReference type="ARBA" id="ARBA00008834"/>
    </source>
</evidence>
<dbReference type="Proteomes" id="UP000653305">
    <property type="component" value="Unassembled WGS sequence"/>
</dbReference>
<evidence type="ECO:0000256" key="8">
    <source>
        <dbReference type="PROSITE-ProRule" id="PRU10052"/>
    </source>
</evidence>
<gene>
    <name evidence="10" type="ORF">PHJA_000857700</name>
</gene>